<dbReference type="EMBL" id="CAJNOK010006880">
    <property type="protein sequence ID" value="CAF1017210.1"/>
    <property type="molecule type" value="Genomic_DNA"/>
</dbReference>
<dbReference type="AlphaFoldDB" id="A0A8S2DW29"/>
<evidence type="ECO:0000313" key="4">
    <source>
        <dbReference type="Proteomes" id="UP000677228"/>
    </source>
</evidence>
<evidence type="ECO:0000313" key="2">
    <source>
        <dbReference type="EMBL" id="CAF1017210.1"/>
    </source>
</evidence>
<accession>A0A8S2DW29</accession>
<gene>
    <name evidence="2" type="ORF">OVA965_LOCUS15343</name>
    <name evidence="3" type="ORF">TMI583_LOCUS15349</name>
</gene>
<keyword evidence="1" id="KW-0812">Transmembrane</keyword>
<proteinExistence type="predicted"/>
<feature type="transmembrane region" description="Helical" evidence="1">
    <location>
        <begin position="167"/>
        <end position="189"/>
    </location>
</feature>
<dbReference type="Proteomes" id="UP000682733">
    <property type="component" value="Unassembled WGS sequence"/>
</dbReference>
<comment type="caution">
    <text evidence="2">The sequence shown here is derived from an EMBL/GenBank/DDBJ whole genome shotgun (WGS) entry which is preliminary data.</text>
</comment>
<feature type="transmembrane region" description="Helical" evidence="1">
    <location>
        <begin position="28"/>
        <end position="52"/>
    </location>
</feature>
<dbReference type="Proteomes" id="UP000677228">
    <property type="component" value="Unassembled WGS sequence"/>
</dbReference>
<dbReference type="EMBL" id="CAJOBA010006889">
    <property type="protein sequence ID" value="CAF3786298.1"/>
    <property type="molecule type" value="Genomic_DNA"/>
</dbReference>
<reference evidence="2" key="1">
    <citation type="submission" date="2021-02" db="EMBL/GenBank/DDBJ databases">
        <authorList>
            <person name="Nowell W R."/>
        </authorList>
    </citation>
    <scope>NUCLEOTIDE SEQUENCE</scope>
</reference>
<organism evidence="2 4">
    <name type="scientific">Didymodactylos carnosus</name>
    <dbReference type="NCBI Taxonomy" id="1234261"/>
    <lineage>
        <taxon>Eukaryota</taxon>
        <taxon>Metazoa</taxon>
        <taxon>Spiralia</taxon>
        <taxon>Gnathifera</taxon>
        <taxon>Rotifera</taxon>
        <taxon>Eurotatoria</taxon>
        <taxon>Bdelloidea</taxon>
        <taxon>Philodinida</taxon>
        <taxon>Philodinidae</taxon>
        <taxon>Didymodactylos</taxon>
    </lineage>
</organism>
<name>A0A8S2DW29_9BILA</name>
<evidence type="ECO:0000313" key="3">
    <source>
        <dbReference type="EMBL" id="CAF3786298.1"/>
    </source>
</evidence>
<evidence type="ECO:0000256" key="1">
    <source>
        <dbReference type="SAM" id="Phobius"/>
    </source>
</evidence>
<feature type="transmembrane region" description="Helical" evidence="1">
    <location>
        <begin position="58"/>
        <end position="78"/>
    </location>
</feature>
<keyword evidence="1" id="KW-0472">Membrane</keyword>
<keyword evidence="1" id="KW-1133">Transmembrane helix</keyword>
<sequence length="350" mass="40832">MFFFSLENLIISGIFDIELTTSPLKQMLIHLCQAIFAASHTLLRAIFNIALYSVLSRIFLNWFGFNTLLAFVCTAWCITKITTYVRRFWLTTRLQNKKPIEKIIVNELVWKCNEDDDSRHFKENWNKLMQDDYEHSFASIVRVPFDNGWLCFGVMIFIDYLTNNTDLSYLSALFCTVGFVVLVCCGSSIRYQTLLNREKQVQEQEQDADSSEKYLVLSNNIPVAALKIKQSKWNNAFNVVFYSCHSKYMDYITDIANFSLKNVLHRIAVYCSKYDNSQCQILWNIPTYKIEWTYALQVNGFTGKTLWTEFAYLPFVKSTVTQYQYDLTVENNNDDKSHGDNTKNNGIEID</sequence>
<protein>
    <submittedName>
        <fullName evidence="2">Uncharacterized protein</fullName>
    </submittedName>
</protein>